<proteinExistence type="predicted"/>
<keyword evidence="2" id="KW-1185">Reference proteome</keyword>
<dbReference type="Proteomes" id="UP000762676">
    <property type="component" value="Unassembled WGS sequence"/>
</dbReference>
<sequence length="125" mass="14309">MKASTAIAQNVMLNNGMARRQPCSIPYIPEKGRGRFKVIQNLAYHAIVKLSNHCVLCICCLYFQNLKSFNALGYIKELKCPGSNIQDFNNILSKTFDEHAPLTKRTIPQRRYSLWFDDNIQAAKQ</sequence>
<accession>A0AAV4GD47</accession>
<gene>
    <name evidence="1" type="ORF">ElyMa_002384200</name>
</gene>
<evidence type="ECO:0000313" key="2">
    <source>
        <dbReference type="Proteomes" id="UP000762676"/>
    </source>
</evidence>
<organism evidence="1 2">
    <name type="scientific">Elysia marginata</name>
    <dbReference type="NCBI Taxonomy" id="1093978"/>
    <lineage>
        <taxon>Eukaryota</taxon>
        <taxon>Metazoa</taxon>
        <taxon>Spiralia</taxon>
        <taxon>Lophotrochozoa</taxon>
        <taxon>Mollusca</taxon>
        <taxon>Gastropoda</taxon>
        <taxon>Heterobranchia</taxon>
        <taxon>Euthyneura</taxon>
        <taxon>Panpulmonata</taxon>
        <taxon>Sacoglossa</taxon>
        <taxon>Placobranchoidea</taxon>
        <taxon>Plakobranchidae</taxon>
        <taxon>Elysia</taxon>
    </lineage>
</organism>
<dbReference type="AlphaFoldDB" id="A0AAV4GD47"/>
<comment type="caution">
    <text evidence="1">The sequence shown here is derived from an EMBL/GenBank/DDBJ whole genome shotgun (WGS) entry which is preliminary data.</text>
</comment>
<dbReference type="EMBL" id="BMAT01004918">
    <property type="protein sequence ID" value="GFR83201.1"/>
    <property type="molecule type" value="Genomic_DNA"/>
</dbReference>
<name>A0AAV4GD47_9GAST</name>
<evidence type="ECO:0000313" key="1">
    <source>
        <dbReference type="EMBL" id="GFR83201.1"/>
    </source>
</evidence>
<reference evidence="1 2" key="1">
    <citation type="journal article" date="2021" name="Elife">
        <title>Chloroplast acquisition without the gene transfer in kleptoplastic sea slugs, Plakobranchus ocellatus.</title>
        <authorList>
            <person name="Maeda T."/>
            <person name="Takahashi S."/>
            <person name="Yoshida T."/>
            <person name="Shimamura S."/>
            <person name="Takaki Y."/>
            <person name="Nagai Y."/>
            <person name="Toyoda A."/>
            <person name="Suzuki Y."/>
            <person name="Arimoto A."/>
            <person name="Ishii H."/>
            <person name="Satoh N."/>
            <person name="Nishiyama T."/>
            <person name="Hasebe M."/>
            <person name="Maruyama T."/>
            <person name="Minagawa J."/>
            <person name="Obokata J."/>
            <person name="Shigenobu S."/>
        </authorList>
    </citation>
    <scope>NUCLEOTIDE SEQUENCE [LARGE SCALE GENOMIC DNA]</scope>
</reference>
<protein>
    <submittedName>
        <fullName evidence="1">Uncharacterized protein</fullName>
    </submittedName>
</protein>